<dbReference type="InterPro" id="IPR028096">
    <property type="entry name" value="EfeO_Cupredoxin"/>
</dbReference>
<dbReference type="SUPFAM" id="SSF49503">
    <property type="entry name" value="Cupredoxins"/>
    <property type="match status" value="1"/>
</dbReference>
<keyword evidence="4" id="KW-1185">Reference proteome</keyword>
<dbReference type="Gene3D" id="2.60.40.420">
    <property type="entry name" value="Cupredoxins - blue copper proteins"/>
    <property type="match status" value="1"/>
</dbReference>
<organism evidence="3 4">
    <name type="scientific">Thalassolituus oleivorans MIL-1</name>
    <dbReference type="NCBI Taxonomy" id="1298593"/>
    <lineage>
        <taxon>Bacteria</taxon>
        <taxon>Pseudomonadati</taxon>
        <taxon>Pseudomonadota</taxon>
        <taxon>Gammaproteobacteria</taxon>
        <taxon>Oceanospirillales</taxon>
        <taxon>Oceanospirillaceae</taxon>
        <taxon>Thalassolituus</taxon>
    </lineage>
</organism>
<dbReference type="Pfam" id="PF13473">
    <property type="entry name" value="Cupredoxin_1"/>
    <property type="match status" value="1"/>
</dbReference>
<dbReference type="eggNOG" id="COG4633">
    <property type="taxonomic scope" value="Bacteria"/>
</dbReference>
<keyword evidence="1" id="KW-0812">Transmembrane</keyword>
<evidence type="ECO:0000259" key="2">
    <source>
        <dbReference type="Pfam" id="PF13473"/>
    </source>
</evidence>
<accession>M5DSJ4</accession>
<keyword evidence="1" id="KW-0472">Membrane</keyword>
<evidence type="ECO:0000313" key="3">
    <source>
        <dbReference type="EMBL" id="CCU72147.1"/>
    </source>
</evidence>
<proteinExistence type="predicted"/>
<dbReference type="AlphaFoldDB" id="M5DSJ4"/>
<feature type="transmembrane region" description="Helical" evidence="1">
    <location>
        <begin position="6"/>
        <end position="22"/>
    </location>
</feature>
<evidence type="ECO:0000256" key="1">
    <source>
        <dbReference type="SAM" id="Phobius"/>
    </source>
</evidence>
<dbReference type="HOGENOM" id="CLU_131523_0_0_6"/>
<keyword evidence="1" id="KW-1133">Transmembrane helix</keyword>
<dbReference type="KEGG" id="tol:TOL_1723"/>
<name>M5DSJ4_9GAMM</name>
<dbReference type="Proteomes" id="UP000011866">
    <property type="component" value="Chromosome"/>
</dbReference>
<protein>
    <recommendedName>
        <fullName evidence="2">EfeO-type cupredoxin-like domain-containing protein</fullName>
    </recommendedName>
</protein>
<dbReference type="GeneID" id="79176583"/>
<feature type="domain" description="EfeO-type cupredoxin-like" evidence="2">
    <location>
        <begin position="12"/>
        <end position="114"/>
    </location>
</feature>
<evidence type="ECO:0000313" key="4">
    <source>
        <dbReference type="Proteomes" id="UP000011866"/>
    </source>
</evidence>
<reference evidence="3 4" key="1">
    <citation type="journal article" date="2013" name="Genome Announc.">
        <title>Genome Sequence of Thalassolituus oleivorans MIL-1 (DSM 14913T).</title>
        <authorList>
            <person name="Golyshin P.N."/>
            <person name="Werner J."/>
            <person name="Chernikova T.N."/>
            <person name="Tran H."/>
            <person name="Ferrer M."/>
            <person name="Yakimov M.M."/>
            <person name="Teeling H."/>
            <person name="Golyshina O.V."/>
        </authorList>
    </citation>
    <scope>NUCLEOTIDE SEQUENCE [LARGE SCALE GENOMIC DNA]</scope>
    <source>
        <strain evidence="3 4">MIL-1</strain>
    </source>
</reference>
<dbReference type="RefSeq" id="WP_015486873.1">
    <property type="nucleotide sequence ID" value="NC_020888.1"/>
</dbReference>
<dbReference type="EMBL" id="HF680312">
    <property type="protein sequence ID" value="CCU72147.1"/>
    <property type="molecule type" value="Genomic_DNA"/>
</dbReference>
<sequence length="121" mass="13402">MLIVNIGGLILIALIVWWFWLYKPKAEILGGNDVVVVVENGVYKPSHILLDGSTSHDITFLRKDASPCSETLLIPELDISETLPLNKPIKIHIPNLSIGEYAFHCQMQMYKGSIKVEGGTA</sequence>
<dbReference type="STRING" id="187493.CN03_09635"/>
<dbReference type="InterPro" id="IPR008972">
    <property type="entry name" value="Cupredoxin"/>
</dbReference>
<dbReference type="PATRIC" id="fig|1298593.3.peg.1652"/>
<gene>
    <name evidence="3" type="ORF">TOL_1723</name>
</gene>